<keyword evidence="8" id="KW-0547">Nucleotide-binding</keyword>
<dbReference type="PROSITE" id="PS50109">
    <property type="entry name" value="HIS_KIN"/>
    <property type="match status" value="1"/>
</dbReference>
<evidence type="ECO:0000256" key="11">
    <source>
        <dbReference type="ARBA" id="ARBA00022989"/>
    </source>
</evidence>
<dbReference type="EC" id="2.7.13.3" evidence="3"/>
<dbReference type="Gene3D" id="1.10.287.130">
    <property type="match status" value="1"/>
</dbReference>
<dbReference type="PANTHER" id="PTHR45528:SF1">
    <property type="entry name" value="SENSOR HISTIDINE KINASE CPXA"/>
    <property type="match status" value="1"/>
</dbReference>
<dbReference type="InterPro" id="IPR050398">
    <property type="entry name" value="HssS/ArlS-like"/>
</dbReference>
<proteinExistence type="predicted"/>
<dbReference type="InterPro" id="IPR003660">
    <property type="entry name" value="HAMP_dom"/>
</dbReference>
<evidence type="ECO:0000256" key="1">
    <source>
        <dbReference type="ARBA" id="ARBA00000085"/>
    </source>
</evidence>
<evidence type="ECO:0000256" key="6">
    <source>
        <dbReference type="ARBA" id="ARBA00022679"/>
    </source>
</evidence>
<dbReference type="GO" id="GO:0000155">
    <property type="term" value="F:phosphorelay sensor kinase activity"/>
    <property type="evidence" value="ECO:0007669"/>
    <property type="project" value="InterPro"/>
</dbReference>
<dbReference type="GeneID" id="97553961"/>
<dbReference type="Pfam" id="PF02518">
    <property type="entry name" value="HATPase_c"/>
    <property type="match status" value="1"/>
</dbReference>
<evidence type="ECO:0000256" key="13">
    <source>
        <dbReference type="ARBA" id="ARBA00023136"/>
    </source>
</evidence>
<dbReference type="PANTHER" id="PTHR45528">
    <property type="entry name" value="SENSOR HISTIDINE KINASE CPXA"/>
    <property type="match status" value="1"/>
</dbReference>
<dbReference type="InterPro" id="IPR036097">
    <property type="entry name" value="HisK_dim/P_sf"/>
</dbReference>
<dbReference type="GO" id="GO:0005886">
    <property type="term" value="C:plasma membrane"/>
    <property type="evidence" value="ECO:0007669"/>
    <property type="project" value="UniProtKB-SubCell"/>
</dbReference>
<comment type="subcellular location">
    <subcellularLocation>
        <location evidence="2">Cell membrane</location>
        <topology evidence="2">Multi-pass membrane protein</topology>
    </subcellularLocation>
</comment>
<feature type="transmembrane region" description="Helical" evidence="15">
    <location>
        <begin position="7"/>
        <end position="27"/>
    </location>
</feature>
<dbReference type="OrthoDB" id="9786919at2"/>
<dbReference type="SMART" id="SM00304">
    <property type="entry name" value="HAMP"/>
    <property type="match status" value="1"/>
</dbReference>
<dbReference type="AlphaFoldDB" id="A0A163FG35"/>
<feature type="coiled-coil region" evidence="14">
    <location>
        <begin position="217"/>
        <end position="251"/>
    </location>
</feature>
<dbReference type="RefSeq" id="WP_063480377.1">
    <property type="nucleotide sequence ID" value="NZ_CP147845.1"/>
</dbReference>
<evidence type="ECO:0000256" key="7">
    <source>
        <dbReference type="ARBA" id="ARBA00022692"/>
    </source>
</evidence>
<dbReference type="Gene3D" id="3.30.565.10">
    <property type="entry name" value="Histidine kinase-like ATPase, C-terminal domain"/>
    <property type="match status" value="1"/>
</dbReference>
<dbReference type="SUPFAM" id="SSF55874">
    <property type="entry name" value="ATPase domain of HSP90 chaperone/DNA topoisomerase II/histidine kinase"/>
    <property type="match status" value="1"/>
</dbReference>
<keyword evidence="19" id="KW-1185">Reference proteome</keyword>
<dbReference type="Gene3D" id="6.10.340.10">
    <property type="match status" value="1"/>
</dbReference>
<dbReference type="InterPro" id="IPR005467">
    <property type="entry name" value="His_kinase_dom"/>
</dbReference>
<reference evidence="18" key="1">
    <citation type="journal article" date="2016" name="Genome Announc.">
        <title>Draft genomes of two strains of Paenibacillus glucanolyticus with capability to degrade lignocellulose.</title>
        <authorList>
            <person name="Mathews S.L."/>
            <person name="Pawlak J."/>
            <person name="Grunden A.M."/>
        </authorList>
    </citation>
    <scope>NUCLEOTIDE SEQUENCE [LARGE SCALE GENOMIC DNA]</scope>
    <source>
        <strain evidence="18">SLM1</strain>
    </source>
</reference>
<keyword evidence="7 15" id="KW-0812">Transmembrane</keyword>
<organism evidence="18 19">
    <name type="scientific">Paenibacillus glucanolyticus</name>
    <dbReference type="NCBI Taxonomy" id="59843"/>
    <lineage>
        <taxon>Bacteria</taxon>
        <taxon>Bacillati</taxon>
        <taxon>Bacillota</taxon>
        <taxon>Bacilli</taxon>
        <taxon>Bacillales</taxon>
        <taxon>Paenibacillaceae</taxon>
        <taxon>Paenibacillus</taxon>
    </lineage>
</organism>
<evidence type="ECO:0000256" key="14">
    <source>
        <dbReference type="SAM" id="Coils"/>
    </source>
</evidence>
<keyword evidence="14" id="KW-0175">Coiled coil</keyword>
<keyword evidence="12" id="KW-0902">Two-component regulatory system</keyword>
<evidence type="ECO:0000313" key="18">
    <source>
        <dbReference type="EMBL" id="KZS44363.1"/>
    </source>
</evidence>
<dbReference type="SMART" id="SM00387">
    <property type="entry name" value="HATPase_c"/>
    <property type="match status" value="1"/>
</dbReference>
<keyword evidence="10" id="KW-0067">ATP-binding</keyword>
<evidence type="ECO:0000256" key="15">
    <source>
        <dbReference type="SAM" id="Phobius"/>
    </source>
</evidence>
<evidence type="ECO:0000256" key="8">
    <source>
        <dbReference type="ARBA" id="ARBA00022741"/>
    </source>
</evidence>
<dbReference type="SMART" id="SM00388">
    <property type="entry name" value="HisKA"/>
    <property type="match status" value="1"/>
</dbReference>
<keyword evidence="13 15" id="KW-0472">Membrane</keyword>
<feature type="transmembrane region" description="Helical" evidence="15">
    <location>
        <begin position="159"/>
        <end position="179"/>
    </location>
</feature>
<dbReference type="CDD" id="cd00082">
    <property type="entry name" value="HisKA"/>
    <property type="match status" value="1"/>
</dbReference>
<name>A0A163FG35_9BACL</name>
<gene>
    <name evidence="18" type="ORF">AWU65_30350</name>
</gene>
<dbReference type="SUPFAM" id="SSF158472">
    <property type="entry name" value="HAMP domain-like"/>
    <property type="match status" value="1"/>
</dbReference>
<dbReference type="PRINTS" id="PR00344">
    <property type="entry name" value="BCTRLSENSOR"/>
</dbReference>
<comment type="catalytic activity">
    <reaction evidence="1">
        <text>ATP + protein L-histidine = ADP + protein N-phospho-L-histidine.</text>
        <dbReference type="EC" id="2.7.13.3"/>
    </reaction>
</comment>
<feature type="domain" description="Histidine kinase" evidence="16">
    <location>
        <begin position="247"/>
        <end position="460"/>
    </location>
</feature>
<dbReference type="Pfam" id="PF00672">
    <property type="entry name" value="HAMP"/>
    <property type="match status" value="1"/>
</dbReference>
<dbReference type="PROSITE" id="PS50885">
    <property type="entry name" value="HAMP"/>
    <property type="match status" value="1"/>
</dbReference>
<dbReference type="InterPro" id="IPR036890">
    <property type="entry name" value="HATPase_C_sf"/>
</dbReference>
<feature type="domain" description="HAMP" evidence="17">
    <location>
        <begin position="180"/>
        <end position="232"/>
    </location>
</feature>
<evidence type="ECO:0000313" key="19">
    <source>
        <dbReference type="Proteomes" id="UP000076796"/>
    </source>
</evidence>
<dbReference type="InterPro" id="IPR004358">
    <property type="entry name" value="Sig_transdc_His_kin-like_C"/>
</dbReference>
<sequence length="466" mass="53897">MKFWLKTLLVVLVLFVVALDISVVMIMNKSWSLNREREIQRASSEQALIANNIYENLTSIMSRGSSVDDEILHNVTYSYAKNYLQQGVTLQLWNQEQLLYPKDMNHLIKPDIPFEQIEEQGIHYIQFSHKLPPPYDHLLLVYTRDIEELYDNQRELNRFFVTINFTISPALMILLFLFIRQLTKPLRLLSKTTKHIAEGDYSERVLLYNKDEFGELSQNFNRMAEAIEQRMHELSEMAEEKQRIVDNLAHELRTPLTSMQGFAEYLRSANIGEEERGTATHYIWTETMRLKSLAFKLLDLSVVGRKPLELQRIPVEELFNSVQQTEMKNMRDSRIKLIVHRDIDYVYGDFDLLATFLVNCLENSIHASVEGGEIRLMAYELDEEAVLEVRDFGIGMTAQQVARAFEPFYRADSARSREHGGAGLGLSLCRQIAKAHDARLSLQSKQHSGTSVHLILQLHNNSSTTP</sequence>
<evidence type="ECO:0000256" key="5">
    <source>
        <dbReference type="ARBA" id="ARBA00022553"/>
    </source>
</evidence>
<keyword evidence="9 18" id="KW-0418">Kinase</keyword>
<dbReference type="EMBL" id="LWMH01000002">
    <property type="protein sequence ID" value="KZS44363.1"/>
    <property type="molecule type" value="Genomic_DNA"/>
</dbReference>
<protein>
    <recommendedName>
        <fullName evidence="3">histidine kinase</fullName>
        <ecNumber evidence="3">2.7.13.3</ecNumber>
    </recommendedName>
</protein>
<dbReference type="Pfam" id="PF00512">
    <property type="entry name" value="HisKA"/>
    <property type="match status" value="1"/>
</dbReference>
<keyword evidence="6" id="KW-0808">Transferase</keyword>
<evidence type="ECO:0000259" key="17">
    <source>
        <dbReference type="PROSITE" id="PS50885"/>
    </source>
</evidence>
<dbReference type="InterPro" id="IPR003594">
    <property type="entry name" value="HATPase_dom"/>
</dbReference>
<dbReference type="STRING" id="59843.A3958_02600"/>
<keyword evidence="11 15" id="KW-1133">Transmembrane helix</keyword>
<accession>A0A163FG35</accession>
<evidence type="ECO:0000256" key="12">
    <source>
        <dbReference type="ARBA" id="ARBA00023012"/>
    </source>
</evidence>
<evidence type="ECO:0000256" key="10">
    <source>
        <dbReference type="ARBA" id="ARBA00022840"/>
    </source>
</evidence>
<dbReference type="InterPro" id="IPR003661">
    <property type="entry name" value="HisK_dim/P_dom"/>
</dbReference>
<evidence type="ECO:0000256" key="9">
    <source>
        <dbReference type="ARBA" id="ARBA00022777"/>
    </source>
</evidence>
<keyword evidence="5" id="KW-0597">Phosphoprotein</keyword>
<dbReference type="Proteomes" id="UP000076796">
    <property type="component" value="Unassembled WGS sequence"/>
</dbReference>
<comment type="caution">
    <text evidence="18">The sequence shown here is derived from an EMBL/GenBank/DDBJ whole genome shotgun (WGS) entry which is preliminary data.</text>
</comment>
<evidence type="ECO:0000256" key="3">
    <source>
        <dbReference type="ARBA" id="ARBA00012438"/>
    </source>
</evidence>
<evidence type="ECO:0000259" key="16">
    <source>
        <dbReference type="PROSITE" id="PS50109"/>
    </source>
</evidence>
<dbReference type="GO" id="GO:0005524">
    <property type="term" value="F:ATP binding"/>
    <property type="evidence" value="ECO:0007669"/>
    <property type="project" value="UniProtKB-KW"/>
</dbReference>
<dbReference type="SUPFAM" id="SSF47384">
    <property type="entry name" value="Homodimeric domain of signal transducing histidine kinase"/>
    <property type="match status" value="1"/>
</dbReference>
<evidence type="ECO:0000256" key="2">
    <source>
        <dbReference type="ARBA" id="ARBA00004651"/>
    </source>
</evidence>
<dbReference type="CDD" id="cd06225">
    <property type="entry name" value="HAMP"/>
    <property type="match status" value="1"/>
</dbReference>
<evidence type="ECO:0000256" key="4">
    <source>
        <dbReference type="ARBA" id="ARBA00022475"/>
    </source>
</evidence>
<keyword evidence="4" id="KW-1003">Cell membrane</keyword>